<name>A0ABN0Z1Q9_9BACI</name>
<organism evidence="1 2">
    <name type="scientific">Lentibacillus halophilus</name>
    <dbReference type="NCBI Taxonomy" id="295065"/>
    <lineage>
        <taxon>Bacteria</taxon>
        <taxon>Bacillati</taxon>
        <taxon>Bacillota</taxon>
        <taxon>Bacilli</taxon>
        <taxon>Bacillales</taxon>
        <taxon>Bacillaceae</taxon>
        <taxon>Lentibacillus</taxon>
    </lineage>
</organism>
<dbReference type="Proteomes" id="UP001501459">
    <property type="component" value="Unassembled WGS sequence"/>
</dbReference>
<keyword evidence="2" id="KW-1185">Reference proteome</keyword>
<reference evidence="1 2" key="1">
    <citation type="journal article" date="2019" name="Int. J. Syst. Evol. Microbiol.">
        <title>The Global Catalogue of Microorganisms (GCM) 10K type strain sequencing project: providing services to taxonomists for standard genome sequencing and annotation.</title>
        <authorList>
            <consortium name="The Broad Institute Genomics Platform"/>
            <consortium name="The Broad Institute Genome Sequencing Center for Infectious Disease"/>
            <person name="Wu L."/>
            <person name="Ma J."/>
        </authorList>
    </citation>
    <scope>NUCLEOTIDE SEQUENCE [LARGE SCALE GENOMIC DNA]</scope>
    <source>
        <strain evidence="1 2">JCM 12149</strain>
    </source>
</reference>
<gene>
    <name evidence="1" type="ORF">GCM10008983_01770</name>
</gene>
<protein>
    <submittedName>
        <fullName evidence="1">Uncharacterized protein</fullName>
    </submittedName>
</protein>
<dbReference type="EMBL" id="BAAADM010000004">
    <property type="protein sequence ID" value="GAA0429089.1"/>
    <property type="molecule type" value="Genomic_DNA"/>
</dbReference>
<comment type="caution">
    <text evidence="1">The sequence shown here is derived from an EMBL/GenBank/DDBJ whole genome shotgun (WGS) entry which is preliminary data.</text>
</comment>
<accession>A0ABN0Z1Q9</accession>
<proteinExistence type="predicted"/>
<sequence>MYVINVLTHPSVTCNIYRAPSKEHLSKGNEQQEAIFSSYRISLKLLTSFATNDIFIKSLFNEPTQLNYFIKSY</sequence>
<evidence type="ECO:0000313" key="1">
    <source>
        <dbReference type="EMBL" id="GAA0429089.1"/>
    </source>
</evidence>
<evidence type="ECO:0000313" key="2">
    <source>
        <dbReference type="Proteomes" id="UP001501459"/>
    </source>
</evidence>